<dbReference type="RefSeq" id="WP_214607021.1">
    <property type="nucleotide sequence ID" value="NZ_FOXS01000005.1"/>
</dbReference>
<evidence type="ECO:0000313" key="1">
    <source>
        <dbReference type="EMBL" id="SFQ66165.1"/>
    </source>
</evidence>
<gene>
    <name evidence="1" type="ORF">SAMN04515668_3529</name>
</gene>
<protein>
    <submittedName>
        <fullName evidence="1">dTDP-4-dehydrorhamnose reductase</fullName>
    </submittedName>
</protein>
<dbReference type="EMBL" id="FOXS01000005">
    <property type="protein sequence ID" value="SFQ66165.1"/>
    <property type="molecule type" value="Genomic_DNA"/>
</dbReference>
<sequence length="454" mass="51758">MNPLEIWGGIECSQCRVGEGYYNQLSRNGHWERISDLDAIADLGIKTLRYPLLWEHTAPDSPDASDWAWPDERLPRLRELGINPIIGLTHHGSGPRYTALHEDNFAPGLARHAANVAARYPWLTHFTPVNEPLTTARFSCLYGHWYPHTTCHRTFVRALLNQLEATRLSMKAIREIIPHAKLVQTEDLGQAHSTPALRARAEFENHRRWLSLDLLCGRVTAAHPLWGYLTEHGATEAELQSWVDNPCPPCVLGINHYLSSERFLDEAMEHYPARTVTVNDGLTYSDTEAINVGGVETVGIANLLLQTWQRYRLPIAVTEAHLNGTRDEQVRWLHHVWEAAQEARQLGADVCAVTVWSILGSYDWNKLLTCNVGYYEPGPFDVRSGQLRPTLLAKLVRTLAQGKRFRHPVMQTPGWWLRPQRVLYRPHLAETRSMYEENQRNQAESSLHKLDHAA</sequence>
<dbReference type="STRING" id="1227077.SAMN04515668_3529"/>
<dbReference type="Proteomes" id="UP000199029">
    <property type="component" value="Unassembled WGS sequence"/>
</dbReference>
<proteinExistence type="predicted"/>
<accession>A0A1I6ABW7</accession>
<dbReference type="InterPro" id="IPR017853">
    <property type="entry name" value="GH"/>
</dbReference>
<reference evidence="2" key="1">
    <citation type="submission" date="2016-10" db="EMBL/GenBank/DDBJ databases">
        <authorList>
            <person name="Varghese N."/>
            <person name="Submissions S."/>
        </authorList>
    </citation>
    <scope>NUCLEOTIDE SEQUENCE [LARGE SCALE GENOMIC DNA]</scope>
    <source>
        <strain evidence="2">OR362-8,ATCC BAA-1266,JCM 13504</strain>
    </source>
</reference>
<name>A0A1I6ABW7_HYMAR</name>
<dbReference type="Gene3D" id="3.20.20.80">
    <property type="entry name" value="Glycosidases"/>
    <property type="match status" value="1"/>
</dbReference>
<dbReference type="AlphaFoldDB" id="A0A1I6ABW7"/>
<dbReference type="SUPFAM" id="SSF51445">
    <property type="entry name" value="(Trans)glycosidases"/>
    <property type="match status" value="1"/>
</dbReference>
<evidence type="ECO:0000313" key="2">
    <source>
        <dbReference type="Proteomes" id="UP000199029"/>
    </source>
</evidence>
<organism evidence="1 2">
    <name type="scientific">Hymenobacter arizonensis</name>
    <name type="common">Siccationidurans arizonensis</name>
    <dbReference type="NCBI Taxonomy" id="1227077"/>
    <lineage>
        <taxon>Bacteria</taxon>
        <taxon>Pseudomonadati</taxon>
        <taxon>Bacteroidota</taxon>
        <taxon>Cytophagia</taxon>
        <taxon>Cytophagales</taxon>
        <taxon>Hymenobacteraceae</taxon>
        <taxon>Hymenobacter</taxon>
    </lineage>
</organism>
<keyword evidence="2" id="KW-1185">Reference proteome</keyword>